<dbReference type="InterPro" id="IPR016166">
    <property type="entry name" value="FAD-bd_PCMH"/>
</dbReference>
<evidence type="ECO:0000259" key="2">
    <source>
        <dbReference type="PROSITE" id="PS51387"/>
    </source>
</evidence>
<dbReference type="PROSITE" id="PS51387">
    <property type="entry name" value="FAD_PCMH"/>
    <property type="match status" value="1"/>
</dbReference>
<protein>
    <recommendedName>
        <fullName evidence="2">FAD-binding PCMH-type domain-containing protein</fullName>
    </recommendedName>
</protein>
<dbReference type="GO" id="GO:0071949">
    <property type="term" value="F:FAD binding"/>
    <property type="evidence" value="ECO:0007669"/>
    <property type="project" value="InterPro"/>
</dbReference>
<dbReference type="Pfam" id="PF09129">
    <property type="entry name" value="Chol_subst-bind"/>
    <property type="match status" value="1"/>
</dbReference>
<evidence type="ECO:0000313" key="3">
    <source>
        <dbReference type="EMBL" id="CAG7823231.1"/>
    </source>
</evidence>
<keyword evidence="1" id="KW-0732">Signal</keyword>
<reference evidence="3" key="1">
    <citation type="submission" date="2021-06" db="EMBL/GenBank/DDBJ databases">
        <authorList>
            <person name="Hodson N. C."/>
            <person name="Mongue J. A."/>
            <person name="Jaron S. K."/>
        </authorList>
    </citation>
    <scope>NUCLEOTIDE SEQUENCE</scope>
</reference>
<dbReference type="PANTHER" id="PTHR43762">
    <property type="entry name" value="L-GULONOLACTONE OXIDASE"/>
    <property type="match status" value="1"/>
</dbReference>
<dbReference type="InterPro" id="IPR010031">
    <property type="entry name" value="FAD_lactone_oxidase-like"/>
</dbReference>
<organism evidence="3 4">
    <name type="scientific">Allacma fusca</name>
    <dbReference type="NCBI Taxonomy" id="39272"/>
    <lineage>
        <taxon>Eukaryota</taxon>
        <taxon>Metazoa</taxon>
        <taxon>Ecdysozoa</taxon>
        <taxon>Arthropoda</taxon>
        <taxon>Hexapoda</taxon>
        <taxon>Collembola</taxon>
        <taxon>Symphypleona</taxon>
        <taxon>Sminthuridae</taxon>
        <taxon>Allacma</taxon>
    </lineage>
</organism>
<dbReference type="OrthoDB" id="8248937at2759"/>
<name>A0A8J2KX93_9HEXA</name>
<dbReference type="EMBL" id="CAJVCH010528833">
    <property type="protein sequence ID" value="CAG7823231.1"/>
    <property type="molecule type" value="Genomic_DNA"/>
</dbReference>
<evidence type="ECO:0000256" key="1">
    <source>
        <dbReference type="SAM" id="SignalP"/>
    </source>
</evidence>
<sequence length="581" mass="65689">MDSFVFLLLLIFSGAFADIQWPRDFPSLTRTPFVNWADDIRVDSMYTVYPSSGEEVVKITNWARENNYTVRASGRMHTWAPLTVSARDPSIYDLTMDPTRIPNIPLLNLEGNTPPQILLLRTVDNLNRMRIINSDPFNASFWAEPGILMDDLLRILENHELGFLATPAPGDITLGGALAVGAHGTGVPAKGEKLTPGHTFGSMSNLIMGFTAVVYDKDLDKYSLKDFKRSDPESKAFMVNLGRAYITNFTMRAGPLQFVQCKSYTNIPAADLFAHPRDSEDKQTISYFLDLTGRIEIILFPFTEIPWLKVWNVTSEKPRTSRRVSRPYNYRFTDMIPQPIAMMFGLVQSRFRMVTIFGPAFFETVKSGLGFTQTYDIWGPARAVHNYIRPTTLRVTANGYAIHTTRENVQMVSHDAYRIYKDLLQNYASRGLFPINGPLEVRVTGVDDPDDVMMESAQDVGIAATSPVRSMGTPGTFDTVVWVDVLTFPKTENITDFMAELESAYYEKFDGRSALIRVEWSKGWAYNGTASSPWQNTTVMTKATKDDFSDWSFTRRVLNGFDPFAIFTNKLLQDLFETDKP</sequence>
<gene>
    <name evidence="3" type="ORF">AFUS01_LOCUS33458</name>
</gene>
<dbReference type="PANTHER" id="PTHR43762:SF1">
    <property type="entry name" value="D-ARABINONO-1,4-LACTONE OXIDASE"/>
    <property type="match status" value="1"/>
</dbReference>
<evidence type="ECO:0000313" key="4">
    <source>
        <dbReference type="Proteomes" id="UP000708208"/>
    </source>
</evidence>
<feature type="domain" description="FAD-binding PCMH-type" evidence="2">
    <location>
        <begin position="40"/>
        <end position="256"/>
    </location>
</feature>
<feature type="chain" id="PRO_5035280998" description="FAD-binding PCMH-type domain-containing protein" evidence="1">
    <location>
        <begin position="18"/>
        <end position="581"/>
    </location>
</feature>
<dbReference type="Proteomes" id="UP000708208">
    <property type="component" value="Unassembled WGS sequence"/>
</dbReference>
<dbReference type="InterPro" id="IPR015213">
    <property type="entry name" value="Cholesterol_OX_subst-bd"/>
</dbReference>
<dbReference type="GO" id="GO:0016899">
    <property type="term" value="F:oxidoreductase activity, acting on the CH-OH group of donors, oxygen as acceptor"/>
    <property type="evidence" value="ECO:0007669"/>
    <property type="project" value="InterPro"/>
</dbReference>
<keyword evidence="4" id="KW-1185">Reference proteome</keyword>
<dbReference type="AlphaFoldDB" id="A0A8J2KX93"/>
<feature type="signal peptide" evidence="1">
    <location>
        <begin position="1"/>
        <end position="17"/>
    </location>
</feature>
<accession>A0A8J2KX93</accession>
<comment type="caution">
    <text evidence="3">The sequence shown here is derived from an EMBL/GenBank/DDBJ whole genome shotgun (WGS) entry which is preliminary data.</text>
</comment>
<proteinExistence type="predicted"/>